<gene>
    <name evidence="2" type="ORF">HDF12_002288</name>
</gene>
<proteinExistence type="predicted"/>
<evidence type="ECO:0000313" key="3">
    <source>
        <dbReference type="Proteomes" id="UP000534186"/>
    </source>
</evidence>
<accession>A0A7Y9NNA2</accession>
<dbReference type="EMBL" id="JACCCV010000001">
    <property type="protein sequence ID" value="NYF51923.1"/>
    <property type="molecule type" value="Genomic_DNA"/>
</dbReference>
<name>A0A7Y9NNA2_9BACT</name>
<organism evidence="2 3">
    <name type="scientific">Tunturiibacter lichenicola</name>
    <dbReference type="NCBI Taxonomy" id="2051959"/>
    <lineage>
        <taxon>Bacteria</taxon>
        <taxon>Pseudomonadati</taxon>
        <taxon>Acidobacteriota</taxon>
        <taxon>Terriglobia</taxon>
        <taxon>Terriglobales</taxon>
        <taxon>Acidobacteriaceae</taxon>
        <taxon>Tunturiibacter</taxon>
    </lineage>
</organism>
<evidence type="ECO:0000256" key="1">
    <source>
        <dbReference type="SAM" id="MobiDB-lite"/>
    </source>
</evidence>
<sequence length="110" mass="11913">MRHQTPVVVLVHAELATSVPQTVEDAFLNSYQGAALRLAAEPPRRLPYSPVVTACFTIELQTNTLTSAGNLNNSNSSDRQSSSFPPPKALQMILQRSLGILRHANSTSVD</sequence>
<evidence type="ECO:0000313" key="2">
    <source>
        <dbReference type="EMBL" id="NYF51923.1"/>
    </source>
</evidence>
<dbReference type="AlphaFoldDB" id="A0A7Y9NNA2"/>
<dbReference type="Proteomes" id="UP000534186">
    <property type="component" value="Unassembled WGS sequence"/>
</dbReference>
<feature type="region of interest" description="Disordered" evidence="1">
    <location>
        <begin position="67"/>
        <end position="88"/>
    </location>
</feature>
<reference evidence="2 3" key="1">
    <citation type="submission" date="2020-07" db="EMBL/GenBank/DDBJ databases">
        <title>Genomic Encyclopedia of Type Strains, Phase IV (KMG-V): Genome sequencing to study the core and pangenomes of soil and plant-associated prokaryotes.</title>
        <authorList>
            <person name="Whitman W."/>
        </authorList>
    </citation>
    <scope>NUCLEOTIDE SEQUENCE [LARGE SCALE GENOMIC DNA]</scope>
    <source>
        <strain evidence="2 3">M8UP30</strain>
    </source>
</reference>
<comment type="caution">
    <text evidence="2">The sequence shown here is derived from an EMBL/GenBank/DDBJ whole genome shotgun (WGS) entry which is preliminary data.</text>
</comment>
<protein>
    <submittedName>
        <fullName evidence="2">Uncharacterized protein</fullName>
    </submittedName>
</protein>
<feature type="compositionally biased region" description="Low complexity" evidence="1">
    <location>
        <begin position="70"/>
        <end position="83"/>
    </location>
</feature>